<feature type="chain" id="PRO_5016398814" description="Lipoprotein" evidence="2">
    <location>
        <begin position="23"/>
        <end position="277"/>
    </location>
</feature>
<keyword evidence="4" id="KW-1185">Reference proteome</keyword>
<evidence type="ECO:0008006" key="5">
    <source>
        <dbReference type="Google" id="ProtNLM"/>
    </source>
</evidence>
<dbReference type="EMBL" id="CP029295">
    <property type="protein sequence ID" value="AXE61093.1"/>
    <property type="molecule type" value="Genomic_DNA"/>
</dbReference>
<feature type="signal peptide" evidence="2">
    <location>
        <begin position="1"/>
        <end position="22"/>
    </location>
</feature>
<reference evidence="3 4" key="1">
    <citation type="submission" date="2018-05" db="EMBL/GenBank/DDBJ databases">
        <title>Annotation of the Mycoplasma phocidae genome.</title>
        <authorList>
            <person name="Brown D.R."/>
            <person name="Kutish G.F."/>
            <person name="Frasca S.Jr."/>
        </authorList>
    </citation>
    <scope>NUCLEOTIDE SEQUENCE [LARGE SCALE GENOMIC DNA]</scope>
    <source>
        <strain evidence="3 4">105</strain>
    </source>
</reference>
<proteinExistence type="predicted"/>
<evidence type="ECO:0000256" key="1">
    <source>
        <dbReference type="SAM" id="MobiDB-lite"/>
    </source>
</evidence>
<evidence type="ECO:0000313" key="4">
    <source>
        <dbReference type="Proteomes" id="UP000252477"/>
    </source>
</evidence>
<feature type="region of interest" description="Disordered" evidence="1">
    <location>
        <begin position="31"/>
        <end position="57"/>
    </location>
</feature>
<organism evidence="3 4">
    <name type="scientific">[Mycoplasma] phocae</name>
    <dbReference type="NCBI Taxonomy" id="142651"/>
    <lineage>
        <taxon>Bacteria</taxon>
        <taxon>Bacillati</taxon>
        <taxon>Mycoplasmatota</taxon>
        <taxon>Mycoplasmoidales</taxon>
        <taxon>Metamycoplasmataceae</taxon>
        <taxon>Metamycoplasma</taxon>
    </lineage>
</organism>
<protein>
    <recommendedName>
        <fullName evidence="5">Lipoprotein</fullName>
    </recommendedName>
</protein>
<dbReference type="Proteomes" id="UP000252477">
    <property type="component" value="Chromosome"/>
</dbReference>
<name>A0A2Z5IQF6_9BACT</name>
<keyword evidence="2" id="KW-0732">Signal</keyword>
<dbReference type="KEGG" id="mpho:DA803_03285"/>
<gene>
    <name evidence="3" type="ORF">DA803_03285</name>
</gene>
<accession>A0A2Z5IQF6</accession>
<feature type="compositionally biased region" description="Low complexity" evidence="1">
    <location>
        <begin position="36"/>
        <end position="54"/>
    </location>
</feature>
<dbReference type="RefSeq" id="WP_114191183.1">
    <property type="nucleotide sequence ID" value="NZ_CP029295.1"/>
</dbReference>
<dbReference type="AlphaFoldDB" id="A0A2Z5IQF6"/>
<dbReference type="PROSITE" id="PS51257">
    <property type="entry name" value="PROKAR_LIPOPROTEIN"/>
    <property type="match status" value="1"/>
</dbReference>
<evidence type="ECO:0000313" key="3">
    <source>
        <dbReference type="EMBL" id="AXE61093.1"/>
    </source>
</evidence>
<sequence>MKKKLKWLITLPVIVTALPLVAAACGKDNSKAMDKTQNSNQGESQNNNGNGTTSPMLSEADIKTTKEALLSAANLIPGLTEETKQGIKKEIEAAKTPEDFQKVALKIQNIALENQGKVENNDGNVPQISEADIEKAKKALLNAANLIPGLTEEIKQEIREEIEAAKTPEDFQKVTLKIQGIALEYQKKNLEKLENNNGNGTTSPIIDESNIEQAKKFLLDSFELIPDVSEEKKQEIRKELEAAKTHEDIQKVALKIQAIALEYRKKILEEIQKNNNL</sequence>
<evidence type="ECO:0000256" key="2">
    <source>
        <dbReference type="SAM" id="SignalP"/>
    </source>
</evidence>